<gene>
    <name evidence="9" type="primary">gmk</name>
    <name evidence="11" type="ORF">ENS29_03135</name>
</gene>
<evidence type="ECO:0000256" key="3">
    <source>
        <dbReference type="ARBA" id="ARBA00016296"/>
    </source>
</evidence>
<comment type="function">
    <text evidence="9">Essential for recycling GMP and indirectly, cGMP.</text>
</comment>
<dbReference type="InterPro" id="IPR027417">
    <property type="entry name" value="P-loop_NTPase"/>
</dbReference>
<name>A0A7C4RP50_9BACT</name>
<comment type="subcellular location">
    <subcellularLocation>
        <location evidence="9">Cytoplasm</location>
    </subcellularLocation>
</comment>
<feature type="binding site" evidence="9">
    <location>
        <begin position="22"/>
        <end position="29"/>
    </location>
    <ligand>
        <name>ATP</name>
        <dbReference type="ChEBI" id="CHEBI:30616"/>
    </ligand>
</feature>
<comment type="caution">
    <text evidence="11">The sequence shown here is derived from an EMBL/GenBank/DDBJ whole genome shotgun (WGS) entry which is preliminary data.</text>
</comment>
<reference evidence="11" key="1">
    <citation type="journal article" date="2020" name="mSystems">
        <title>Genome- and Community-Level Interaction Insights into Carbon Utilization and Element Cycling Functions of Hydrothermarchaeota in Hydrothermal Sediment.</title>
        <authorList>
            <person name="Zhou Z."/>
            <person name="Liu Y."/>
            <person name="Xu W."/>
            <person name="Pan J."/>
            <person name="Luo Z.H."/>
            <person name="Li M."/>
        </authorList>
    </citation>
    <scope>NUCLEOTIDE SEQUENCE [LARGE SCALE GENOMIC DNA]</scope>
    <source>
        <strain evidence="11">SpSt-477</strain>
    </source>
</reference>
<dbReference type="PROSITE" id="PS00856">
    <property type="entry name" value="GUANYLATE_KINASE_1"/>
    <property type="match status" value="1"/>
</dbReference>
<dbReference type="Gene3D" id="3.30.63.10">
    <property type="entry name" value="Guanylate Kinase phosphate binding domain"/>
    <property type="match status" value="1"/>
</dbReference>
<keyword evidence="6 9" id="KW-0418">Kinase</keyword>
<feature type="domain" description="Guanylate kinase-like" evidence="10">
    <location>
        <begin position="15"/>
        <end position="194"/>
    </location>
</feature>
<evidence type="ECO:0000256" key="5">
    <source>
        <dbReference type="ARBA" id="ARBA00022741"/>
    </source>
</evidence>
<evidence type="ECO:0000256" key="8">
    <source>
        <dbReference type="ARBA" id="ARBA00030128"/>
    </source>
</evidence>
<evidence type="ECO:0000313" key="11">
    <source>
        <dbReference type="EMBL" id="HGU31833.1"/>
    </source>
</evidence>
<keyword evidence="4 9" id="KW-0808">Transferase</keyword>
<evidence type="ECO:0000256" key="7">
    <source>
        <dbReference type="ARBA" id="ARBA00022840"/>
    </source>
</evidence>
<keyword evidence="9" id="KW-0963">Cytoplasm</keyword>
<sequence>MTEPEQPHTPAGSRPHLFIVSAPSGAGKTTICRAVLEALPDLVYSVSYTTRPPRPGERDGVDYHFIDEPRFREAIRKNRWAEWAEVHGNFYGTSADLIEHALLEGKDVLLDIDVQGARSISERYPEHSVTIFLRPPDMDTLRRRLESRNTDSPAVIERRIRNAAQEMAQMHLYRHVIVNDMLEKAIGEMIHLIRSYRHPDTTGDGTRVFR</sequence>
<protein>
    <recommendedName>
        <fullName evidence="3 9">Guanylate kinase</fullName>
        <ecNumber evidence="2 9">2.7.4.8</ecNumber>
    </recommendedName>
    <alternativeName>
        <fullName evidence="8 9">GMP kinase</fullName>
    </alternativeName>
</protein>
<dbReference type="CDD" id="cd00071">
    <property type="entry name" value="GMPK"/>
    <property type="match status" value="1"/>
</dbReference>
<dbReference type="FunFam" id="3.30.63.10:FF:000002">
    <property type="entry name" value="Guanylate kinase 1"/>
    <property type="match status" value="1"/>
</dbReference>
<dbReference type="PROSITE" id="PS50052">
    <property type="entry name" value="GUANYLATE_KINASE_2"/>
    <property type="match status" value="1"/>
</dbReference>
<dbReference type="InterPro" id="IPR017665">
    <property type="entry name" value="Guanylate_kinase"/>
</dbReference>
<dbReference type="GO" id="GO:0005829">
    <property type="term" value="C:cytosol"/>
    <property type="evidence" value="ECO:0007669"/>
    <property type="project" value="TreeGrafter"/>
</dbReference>
<evidence type="ECO:0000256" key="4">
    <source>
        <dbReference type="ARBA" id="ARBA00022679"/>
    </source>
</evidence>
<evidence type="ECO:0000256" key="6">
    <source>
        <dbReference type="ARBA" id="ARBA00022777"/>
    </source>
</evidence>
<accession>A0A7C4RP50</accession>
<dbReference type="InterPro" id="IPR020590">
    <property type="entry name" value="Guanylate_kinase_CS"/>
</dbReference>
<dbReference type="SUPFAM" id="SSF52540">
    <property type="entry name" value="P-loop containing nucleoside triphosphate hydrolases"/>
    <property type="match status" value="1"/>
</dbReference>
<dbReference type="InterPro" id="IPR008144">
    <property type="entry name" value="Guanylate_kin-like_dom"/>
</dbReference>
<dbReference type="Gene3D" id="3.40.50.300">
    <property type="entry name" value="P-loop containing nucleotide triphosphate hydrolases"/>
    <property type="match status" value="1"/>
</dbReference>
<dbReference type="SMART" id="SM00072">
    <property type="entry name" value="GuKc"/>
    <property type="match status" value="1"/>
</dbReference>
<evidence type="ECO:0000256" key="2">
    <source>
        <dbReference type="ARBA" id="ARBA00012961"/>
    </source>
</evidence>
<keyword evidence="5 9" id="KW-0547">Nucleotide-binding</keyword>
<evidence type="ECO:0000256" key="9">
    <source>
        <dbReference type="HAMAP-Rule" id="MF_00328"/>
    </source>
</evidence>
<dbReference type="HAMAP" id="MF_00328">
    <property type="entry name" value="Guanylate_kinase"/>
    <property type="match status" value="1"/>
</dbReference>
<proteinExistence type="inferred from homology"/>
<organism evidence="11">
    <name type="scientific">Desulfatirhabdium butyrativorans</name>
    <dbReference type="NCBI Taxonomy" id="340467"/>
    <lineage>
        <taxon>Bacteria</taxon>
        <taxon>Pseudomonadati</taxon>
        <taxon>Thermodesulfobacteriota</taxon>
        <taxon>Desulfobacteria</taxon>
        <taxon>Desulfobacterales</taxon>
        <taxon>Desulfatirhabdiaceae</taxon>
        <taxon>Desulfatirhabdium</taxon>
    </lineage>
</organism>
<dbReference type="InterPro" id="IPR008145">
    <property type="entry name" value="GK/Ca_channel_bsu"/>
</dbReference>
<comment type="catalytic activity">
    <reaction evidence="9">
        <text>GMP + ATP = GDP + ADP</text>
        <dbReference type="Rhea" id="RHEA:20780"/>
        <dbReference type="ChEBI" id="CHEBI:30616"/>
        <dbReference type="ChEBI" id="CHEBI:58115"/>
        <dbReference type="ChEBI" id="CHEBI:58189"/>
        <dbReference type="ChEBI" id="CHEBI:456216"/>
        <dbReference type="EC" id="2.7.4.8"/>
    </reaction>
</comment>
<keyword evidence="7 9" id="KW-0067">ATP-binding</keyword>
<evidence type="ECO:0000256" key="1">
    <source>
        <dbReference type="ARBA" id="ARBA00005790"/>
    </source>
</evidence>
<dbReference type="GO" id="GO:0005524">
    <property type="term" value="F:ATP binding"/>
    <property type="evidence" value="ECO:0007669"/>
    <property type="project" value="UniProtKB-UniRule"/>
</dbReference>
<dbReference type="Pfam" id="PF00625">
    <property type="entry name" value="Guanylate_kin"/>
    <property type="match status" value="1"/>
</dbReference>
<dbReference type="EMBL" id="DSUH01000068">
    <property type="protein sequence ID" value="HGU31833.1"/>
    <property type="molecule type" value="Genomic_DNA"/>
</dbReference>
<comment type="similarity">
    <text evidence="1 9">Belongs to the guanylate kinase family.</text>
</comment>
<dbReference type="PANTHER" id="PTHR23117">
    <property type="entry name" value="GUANYLATE KINASE-RELATED"/>
    <property type="match status" value="1"/>
</dbReference>
<dbReference type="NCBIfam" id="TIGR03263">
    <property type="entry name" value="guanyl_kin"/>
    <property type="match status" value="1"/>
</dbReference>
<dbReference type="AlphaFoldDB" id="A0A7C4RP50"/>
<dbReference type="EC" id="2.7.4.8" evidence="2 9"/>
<evidence type="ECO:0000259" key="10">
    <source>
        <dbReference type="PROSITE" id="PS50052"/>
    </source>
</evidence>
<dbReference type="GO" id="GO:0004385">
    <property type="term" value="F:GMP kinase activity"/>
    <property type="evidence" value="ECO:0007669"/>
    <property type="project" value="UniProtKB-UniRule"/>
</dbReference>
<dbReference type="PANTHER" id="PTHR23117:SF13">
    <property type="entry name" value="GUANYLATE KINASE"/>
    <property type="match status" value="1"/>
</dbReference>